<feature type="transmembrane region" description="Helical" evidence="1">
    <location>
        <begin position="123"/>
        <end position="144"/>
    </location>
</feature>
<feature type="transmembrane region" description="Helical" evidence="1">
    <location>
        <begin position="24"/>
        <end position="40"/>
    </location>
</feature>
<keyword evidence="1" id="KW-0472">Membrane</keyword>
<dbReference type="OrthoDB" id="6023795at2"/>
<proteinExistence type="predicted"/>
<keyword evidence="1" id="KW-0812">Transmembrane</keyword>
<evidence type="ECO:0000313" key="2">
    <source>
        <dbReference type="EMBL" id="PWN55495.1"/>
    </source>
</evidence>
<keyword evidence="3" id="KW-1185">Reference proteome</keyword>
<dbReference type="AlphaFoldDB" id="A0A363UJ95"/>
<organism evidence="2 3">
    <name type="scientific">Abyssibacter profundi</name>
    <dbReference type="NCBI Taxonomy" id="2182787"/>
    <lineage>
        <taxon>Bacteria</taxon>
        <taxon>Pseudomonadati</taxon>
        <taxon>Pseudomonadota</taxon>
        <taxon>Gammaproteobacteria</taxon>
        <taxon>Chromatiales</taxon>
        <taxon>Oceanococcaceae</taxon>
        <taxon>Abyssibacter</taxon>
    </lineage>
</organism>
<dbReference type="RefSeq" id="WP_109720733.1">
    <property type="nucleotide sequence ID" value="NZ_QEQK01000010.1"/>
</dbReference>
<evidence type="ECO:0000313" key="3">
    <source>
        <dbReference type="Proteomes" id="UP000251800"/>
    </source>
</evidence>
<name>A0A363UJ95_9GAMM</name>
<feature type="transmembrane region" description="Helical" evidence="1">
    <location>
        <begin position="150"/>
        <end position="170"/>
    </location>
</feature>
<comment type="caution">
    <text evidence="2">The sequence shown here is derived from an EMBL/GenBank/DDBJ whole genome shotgun (WGS) entry which is preliminary data.</text>
</comment>
<gene>
    <name evidence="2" type="ORF">DEH80_11930</name>
</gene>
<feature type="transmembrane region" description="Helical" evidence="1">
    <location>
        <begin position="78"/>
        <end position="102"/>
    </location>
</feature>
<reference evidence="2 3" key="1">
    <citation type="submission" date="2018-05" db="EMBL/GenBank/DDBJ databases">
        <title>Abyssibacter profundi OUC007T gen. nov., sp. nov, a marine bacterium isolated from seawater of the Mariana Trench.</title>
        <authorList>
            <person name="Zhou S."/>
        </authorList>
    </citation>
    <scope>NUCLEOTIDE SEQUENCE [LARGE SCALE GENOMIC DNA]</scope>
    <source>
        <strain evidence="2 3">OUC007</strain>
    </source>
</reference>
<protein>
    <recommendedName>
        <fullName evidence="4">Ketosynthase</fullName>
    </recommendedName>
</protein>
<sequence>MRLLWLAYPLLVHAAIVTEATALYAAALVLLLLMSLLGPLQRRRSWAIGVAVLGSAALVWASATGLAIYFLYLPPVLMNGFLCVFFMQSLAPGRTPIISFMAAKIRGEALPPILVRYTRRLTAFWAGFFALMGLISVVLAIGASDEAWSLFTNFISYGIVLAVFAGEFFLRRLIVPEAEHTSVRDYIRGLANTDVRDIR</sequence>
<dbReference type="EMBL" id="QEQK01000010">
    <property type="protein sequence ID" value="PWN55495.1"/>
    <property type="molecule type" value="Genomic_DNA"/>
</dbReference>
<keyword evidence="1" id="KW-1133">Transmembrane helix</keyword>
<accession>A0A363UJ95</accession>
<dbReference type="Proteomes" id="UP000251800">
    <property type="component" value="Unassembled WGS sequence"/>
</dbReference>
<evidence type="ECO:0008006" key="4">
    <source>
        <dbReference type="Google" id="ProtNLM"/>
    </source>
</evidence>
<feature type="transmembrane region" description="Helical" evidence="1">
    <location>
        <begin position="47"/>
        <end position="72"/>
    </location>
</feature>
<evidence type="ECO:0000256" key="1">
    <source>
        <dbReference type="SAM" id="Phobius"/>
    </source>
</evidence>